<dbReference type="InterPro" id="IPR004541">
    <property type="entry name" value="Transl_elong_EFTu/EF1A_bac/org"/>
</dbReference>
<keyword evidence="5 8" id="KW-0648">Protein biosynthesis</keyword>
<dbReference type="CDD" id="cd03707">
    <property type="entry name" value="EFTU_III"/>
    <property type="match status" value="1"/>
</dbReference>
<evidence type="ECO:0000256" key="2">
    <source>
        <dbReference type="ARBA" id="ARBA00022768"/>
    </source>
</evidence>
<dbReference type="CDD" id="cd01884">
    <property type="entry name" value="EF_Tu"/>
    <property type="match status" value="1"/>
</dbReference>
<dbReference type="Pfam" id="PF00009">
    <property type="entry name" value="GTP_EFTU"/>
    <property type="match status" value="1"/>
</dbReference>
<feature type="binding site" evidence="8">
    <location>
        <begin position="136"/>
        <end position="139"/>
    </location>
    <ligand>
        <name>GTP</name>
        <dbReference type="ChEBI" id="CHEBI:37565"/>
    </ligand>
</feature>
<gene>
    <name evidence="8 10" type="primary">tuf</name>
    <name evidence="10" type="ORF">HYQ42_01805</name>
</gene>
<feature type="binding site" evidence="8">
    <location>
        <begin position="19"/>
        <end position="26"/>
    </location>
    <ligand>
        <name>GTP</name>
        <dbReference type="ChEBI" id="CHEBI:37565"/>
    </ligand>
</feature>
<dbReference type="RefSeq" id="WP_197103614.1">
    <property type="nucleotide sequence ID" value="NZ_JACCEL010000003.1"/>
</dbReference>
<evidence type="ECO:0000256" key="1">
    <source>
        <dbReference type="ARBA" id="ARBA00022741"/>
    </source>
</evidence>
<keyword evidence="8" id="KW-0479">Metal-binding</keyword>
<name>A0ABS0LH68_9LACT</name>
<dbReference type="InterPro" id="IPR009000">
    <property type="entry name" value="Transl_B-barrel_sf"/>
</dbReference>
<evidence type="ECO:0000313" key="10">
    <source>
        <dbReference type="EMBL" id="MBG9977508.1"/>
    </source>
</evidence>
<dbReference type="InterPro" id="IPR005225">
    <property type="entry name" value="Small_GTP-bd"/>
</dbReference>
<dbReference type="NCBIfam" id="NF000766">
    <property type="entry name" value="PRK00049.1"/>
    <property type="match status" value="1"/>
</dbReference>
<keyword evidence="4 8" id="KW-0460">Magnesium</keyword>
<dbReference type="PRINTS" id="PR00315">
    <property type="entry name" value="ELONGATNFCT"/>
</dbReference>
<evidence type="ECO:0000256" key="5">
    <source>
        <dbReference type="ARBA" id="ARBA00022917"/>
    </source>
</evidence>
<dbReference type="SUPFAM" id="SSF52540">
    <property type="entry name" value="P-loop containing nucleoside triphosphate hydrolases"/>
    <property type="match status" value="1"/>
</dbReference>
<dbReference type="Gene3D" id="2.40.30.10">
    <property type="entry name" value="Translation factors"/>
    <property type="match status" value="2"/>
</dbReference>
<keyword evidence="6 8" id="KW-0342">GTP-binding</keyword>
<dbReference type="Gene3D" id="3.40.50.300">
    <property type="entry name" value="P-loop containing nucleotide triphosphate hydrolases"/>
    <property type="match status" value="1"/>
</dbReference>
<evidence type="ECO:0000256" key="8">
    <source>
        <dbReference type="HAMAP-Rule" id="MF_00118"/>
    </source>
</evidence>
<dbReference type="NCBIfam" id="NF009372">
    <property type="entry name" value="PRK12735.1"/>
    <property type="match status" value="1"/>
</dbReference>
<keyword evidence="2 8" id="KW-0251">Elongation factor</keyword>
<comment type="subcellular location">
    <subcellularLocation>
        <location evidence="8">Cytoplasm</location>
    </subcellularLocation>
</comment>
<dbReference type="Pfam" id="PF03144">
    <property type="entry name" value="GTP_EFTU_D2"/>
    <property type="match status" value="1"/>
</dbReference>
<dbReference type="SUPFAM" id="SSF50465">
    <property type="entry name" value="EF-Tu/eEF-1alpha/eIF2-gamma C-terminal domain"/>
    <property type="match status" value="1"/>
</dbReference>
<evidence type="ECO:0000256" key="3">
    <source>
        <dbReference type="ARBA" id="ARBA00022801"/>
    </source>
</evidence>
<dbReference type="InterPro" id="IPR009001">
    <property type="entry name" value="Transl_elong_EF1A/Init_IF2_C"/>
</dbReference>
<dbReference type="InterPro" id="IPR004161">
    <property type="entry name" value="EFTu-like_2"/>
</dbReference>
<dbReference type="NCBIfam" id="NF009373">
    <property type="entry name" value="PRK12736.1"/>
    <property type="match status" value="1"/>
</dbReference>
<keyword evidence="8" id="KW-0963">Cytoplasm</keyword>
<proteinExistence type="inferred from homology"/>
<dbReference type="Proteomes" id="UP000823401">
    <property type="component" value="Unassembled WGS sequence"/>
</dbReference>
<keyword evidence="3 8" id="KW-0378">Hydrolase</keyword>
<evidence type="ECO:0000256" key="6">
    <source>
        <dbReference type="ARBA" id="ARBA00023134"/>
    </source>
</evidence>
<dbReference type="NCBIfam" id="TIGR00485">
    <property type="entry name" value="EF-Tu"/>
    <property type="match status" value="1"/>
</dbReference>
<dbReference type="EMBL" id="JACCEL010000003">
    <property type="protein sequence ID" value="MBG9977508.1"/>
    <property type="molecule type" value="Genomic_DNA"/>
</dbReference>
<protein>
    <recommendedName>
        <fullName evidence="7 8">Elongation factor Tu</fullName>
        <shortName evidence="8">EF-Tu</shortName>
        <ecNumber evidence="8">3.6.5.3</ecNumber>
    </recommendedName>
</protein>
<dbReference type="EC" id="3.6.5.3" evidence="8"/>
<dbReference type="SUPFAM" id="SSF50447">
    <property type="entry name" value="Translation proteins"/>
    <property type="match status" value="1"/>
</dbReference>
<comment type="catalytic activity">
    <reaction evidence="8">
        <text>GTP + H2O = GDP + phosphate + H(+)</text>
        <dbReference type="Rhea" id="RHEA:19669"/>
        <dbReference type="ChEBI" id="CHEBI:15377"/>
        <dbReference type="ChEBI" id="CHEBI:15378"/>
        <dbReference type="ChEBI" id="CHEBI:37565"/>
        <dbReference type="ChEBI" id="CHEBI:43474"/>
        <dbReference type="ChEBI" id="CHEBI:58189"/>
        <dbReference type="EC" id="3.6.5.3"/>
    </reaction>
</comment>
<keyword evidence="11" id="KW-1185">Reference proteome</keyword>
<comment type="subunit">
    <text evidence="8">Monomer.</text>
</comment>
<evidence type="ECO:0000256" key="4">
    <source>
        <dbReference type="ARBA" id="ARBA00022842"/>
    </source>
</evidence>
<keyword evidence="1 8" id="KW-0547">Nucleotide-binding</keyword>
<dbReference type="GO" id="GO:0003746">
    <property type="term" value="F:translation elongation factor activity"/>
    <property type="evidence" value="ECO:0007669"/>
    <property type="project" value="UniProtKB-KW"/>
</dbReference>
<sequence>MGKEKFERTKPHVNIGTLGHVDHGKTTTSAAIATVLAKNGFGEAQDYASIDNAPEEKERGITINTSHIEYETANRHYAHIDAPGHADYVKNMITGAAQMDGAILVVSAADGPMPQTREHILLSRQVGVPHFVVYLNKADMVDDEELLELVELEVRDLLSEYDYPGDDVPVIVGSSLKALEGDAENEAKILELMEAVDTFIPEPAREIDKPFMMPVEDVFSITGRGTVATGRVERGQVKVGDEVEIVGIKDTQKTTVTGVEMFRKMLDYAEAGDNIGALLRGVTRDDIERGQVLAQPGSITPHTKFSAEIYVLSKEEGGRHTPFFDNYRPQFYFTTTDVTGIIELPEGTEMVMPGDNVTISVELIHPIAMEDGTRFSIREGGRTVGAGTVTSIEQ</sequence>
<dbReference type="PROSITE" id="PS51722">
    <property type="entry name" value="G_TR_2"/>
    <property type="match status" value="1"/>
</dbReference>
<dbReference type="InterPro" id="IPR027417">
    <property type="entry name" value="P-loop_NTPase"/>
</dbReference>
<dbReference type="InterPro" id="IPR050055">
    <property type="entry name" value="EF-Tu_GTPase"/>
</dbReference>
<accession>A0ABS0LH68</accession>
<dbReference type="InterPro" id="IPR031157">
    <property type="entry name" value="G_TR_CS"/>
</dbReference>
<dbReference type="InterPro" id="IPR033720">
    <property type="entry name" value="EFTU_2"/>
</dbReference>
<dbReference type="HAMAP" id="MF_00118_B">
    <property type="entry name" value="EF_Tu_B"/>
    <property type="match status" value="1"/>
</dbReference>
<dbReference type="InterPro" id="IPR041709">
    <property type="entry name" value="EF-Tu_GTP-bd"/>
</dbReference>
<organism evidence="10 11">
    <name type="scientific">Ruoffia tabacinasalis</name>
    <dbReference type="NCBI Taxonomy" id="87458"/>
    <lineage>
        <taxon>Bacteria</taxon>
        <taxon>Bacillati</taxon>
        <taxon>Bacillota</taxon>
        <taxon>Bacilli</taxon>
        <taxon>Lactobacillales</taxon>
        <taxon>Aerococcaceae</taxon>
        <taxon>Ruoffia</taxon>
    </lineage>
</organism>
<evidence type="ECO:0000259" key="9">
    <source>
        <dbReference type="PROSITE" id="PS51722"/>
    </source>
</evidence>
<reference evidence="10 11" key="1">
    <citation type="submission" date="2020-07" db="EMBL/GenBank/DDBJ databases">
        <title>Facklamia lactis sp. nov., isolated from raw milk.</title>
        <authorList>
            <person name="Doll E.V."/>
            <person name="Huptas C."/>
            <person name="Staib L."/>
            <person name="Wenning M."/>
            <person name="Scherer S."/>
        </authorList>
    </citation>
    <scope>NUCLEOTIDE SEQUENCE [LARGE SCALE GENOMIC DNA]</scope>
    <source>
        <strain evidence="10 11">DSM 104272</strain>
    </source>
</reference>
<comment type="caution">
    <text evidence="10">The sequence shown here is derived from an EMBL/GenBank/DDBJ whole genome shotgun (WGS) entry which is preliminary data.</text>
</comment>
<dbReference type="PANTHER" id="PTHR43721:SF22">
    <property type="entry name" value="ELONGATION FACTOR TU, MITOCHONDRIAL"/>
    <property type="match status" value="1"/>
</dbReference>
<comment type="similarity">
    <text evidence="8">Belongs to the TRAFAC class translation factor GTPase superfamily. Classic translation factor GTPase family. EF-Tu/EF-1A subfamily.</text>
</comment>
<feature type="binding site" evidence="8">
    <location>
        <begin position="81"/>
        <end position="85"/>
    </location>
    <ligand>
        <name>GTP</name>
        <dbReference type="ChEBI" id="CHEBI:37565"/>
    </ligand>
</feature>
<dbReference type="NCBIfam" id="TIGR00231">
    <property type="entry name" value="small_GTP"/>
    <property type="match status" value="1"/>
</dbReference>
<evidence type="ECO:0000313" key="11">
    <source>
        <dbReference type="Proteomes" id="UP000823401"/>
    </source>
</evidence>
<dbReference type="PANTHER" id="PTHR43721">
    <property type="entry name" value="ELONGATION FACTOR TU-RELATED"/>
    <property type="match status" value="1"/>
</dbReference>
<feature type="domain" description="Tr-type G" evidence="9">
    <location>
        <begin position="10"/>
        <end position="204"/>
    </location>
</feature>
<dbReference type="PROSITE" id="PS00301">
    <property type="entry name" value="G_TR_1"/>
    <property type="match status" value="1"/>
</dbReference>
<dbReference type="InterPro" id="IPR004160">
    <property type="entry name" value="Transl_elong_EFTu/EF1A_C"/>
</dbReference>
<comment type="function">
    <text evidence="8">GTP hydrolase that promotes the GTP-dependent binding of aminoacyl-tRNA to the A-site of ribosomes during protein biosynthesis.</text>
</comment>
<feature type="binding site" evidence="8">
    <location>
        <position position="26"/>
    </location>
    <ligand>
        <name>Mg(2+)</name>
        <dbReference type="ChEBI" id="CHEBI:18420"/>
    </ligand>
</feature>
<dbReference type="InterPro" id="IPR000795">
    <property type="entry name" value="T_Tr_GTP-bd_dom"/>
</dbReference>
<evidence type="ECO:0000256" key="7">
    <source>
        <dbReference type="ARBA" id="ARBA00029554"/>
    </source>
</evidence>
<dbReference type="Pfam" id="PF03143">
    <property type="entry name" value="GTP_EFTU_D3"/>
    <property type="match status" value="1"/>
</dbReference>
<dbReference type="CDD" id="cd03697">
    <property type="entry name" value="EFTU_II"/>
    <property type="match status" value="1"/>
</dbReference>